<proteinExistence type="predicted"/>
<evidence type="ECO:0000256" key="1">
    <source>
        <dbReference type="SAM" id="MobiDB-lite"/>
    </source>
</evidence>
<sequence length="143" mass="15908">MIDISNDSACYHDHDAHIAVNASSADPTPYAARLLEASLACKHLLECNEASPAKAYADLNRIMLTELNNKLLENEALEHQDIRQQLLRVDDDDVFCVNRDALIEHSSFLCAMFEADDAQHSHQSNSDVDNDASGKHHDGRLPQ</sequence>
<evidence type="ECO:0000313" key="2">
    <source>
        <dbReference type="EMBL" id="KAK3269172.1"/>
    </source>
</evidence>
<feature type="region of interest" description="Disordered" evidence="1">
    <location>
        <begin position="121"/>
        <end position="143"/>
    </location>
</feature>
<dbReference type="EMBL" id="LGRX02011180">
    <property type="protein sequence ID" value="KAK3269172.1"/>
    <property type="molecule type" value="Genomic_DNA"/>
</dbReference>
<name>A0AAE0G0J2_9CHLO</name>
<organism evidence="2 3">
    <name type="scientific">Cymbomonas tetramitiformis</name>
    <dbReference type="NCBI Taxonomy" id="36881"/>
    <lineage>
        <taxon>Eukaryota</taxon>
        <taxon>Viridiplantae</taxon>
        <taxon>Chlorophyta</taxon>
        <taxon>Pyramimonadophyceae</taxon>
        <taxon>Pyramimonadales</taxon>
        <taxon>Pyramimonadaceae</taxon>
        <taxon>Cymbomonas</taxon>
    </lineage>
</organism>
<dbReference type="AlphaFoldDB" id="A0AAE0G0J2"/>
<accession>A0AAE0G0J2</accession>
<evidence type="ECO:0000313" key="3">
    <source>
        <dbReference type="Proteomes" id="UP001190700"/>
    </source>
</evidence>
<feature type="compositionally biased region" description="Basic and acidic residues" evidence="1">
    <location>
        <begin position="132"/>
        <end position="143"/>
    </location>
</feature>
<gene>
    <name evidence="2" type="ORF">CYMTET_22369</name>
</gene>
<dbReference type="Proteomes" id="UP001190700">
    <property type="component" value="Unassembled WGS sequence"/>
</dbReference>
<keyword evidence="3" id="KW-1185">Reference proteome</keyword>
<reference evidence="2 3" key="1">
    <citation type="journal article" date="2015" name="Genome Biol. Evol.">
        <title>Comparative Genomics of a Bacterivorous Green Alga Reveals Evolutionary Causalities and Consequences of Phago-Mixotrophic Mode of Nutrition.</title>
        <authorList>
            <person name="Burns J.A."/>
            <person name="Paasch A."/>
            <person name="Narechania A."/>
            <person name="Kim E."/>
        </authorList>
    </citation>
    <scope>NUCLEOTIDE SEQUENCE [LARGE SCALE GENOMIC DNA]</scope>
    <source>
        <strain evidence="2 3">PLY_AMNH</strain>
    </source>
</reference>
<protein>
    <submittedName>
        <fullName evidence="2">Uncharacterized protein</fullName>
    </submittedName>
</protein>
<comment type="caution">
    <text evidence="2">The sequence shown here is derived from an EMBL/GenBank/DDBJ whole genome shotgun (WGS) entry which is preliminary data.</text>
</comment>